<dbReference type="EMBL" id="MSDW01000001">
    <property type="protein sequence ID" value="OKY78654.1"/>
    <property type="molecule type" value="Genomic_DNA"/>
</dbReference>
<evidence type="ECO:0000313" key="1">
    <source>
        <dbReference type="EMBL" id="OKY78654.1"/>
    </source>
</evidence>
<dbReference type="Proteomes" id="UP000185744">
    <property type="component" value="Unassembled WGS sequence"/>
</dbReference>
<comment type="caution">
    <text evidence="1">The sequence shown here is derived from an EMBL/GenBank/DDBJ whole genome shotgun (WGS) entry which is preliminary data.</text>
</comment>
<keyword evidence="2" id="KW-1185">Reference proteome</keyword>
<dbReference type="InParanoid" id="A0A1Q6DWB3"/>
<gene>
    <name evidence="1" type="ORF">BTN85_1151</name>
</gene>
<protein>
    <submittedName>
        <fullName evidence="1">IS605 OrfB-like transposable element containing RNAse H-like and Zn finger domain</fullName>
    </submittedName>
</protein>
<reference evidence="1" key="1">
    <citation type="submission" date="2016-12" db="EMBL/GenBank/DDBJ databases">
        <title>Discovery of methanogenic haloarchaea.</title>
        <authorList>
            <person name="Sorokin D.Y."/>
            <person name="Makarova K.S."/>
            <person name="Abbas B."/>
            <person name="Ferrer M."/>
            <person name="Golyshin P.N."/>
        </authorList>
    </citation>
    <scope>NUCLEOTIDE SEQUENCE [LARGE SCALE GENOMIC DNA]</scope>
    <source>
        <strain evidence="1">HMET1</strain>
    </source>
</reference>
<organism evidence="1 2">
    <name type="scientific">Methanohalarchaeum thermophilum</name>
    <dbReference type="NCBI Taxonomy" id="1903181"/>
    <lineage>
        <taxon>Archaea</taxon>
        <taxon>Methanobacteriati</taxon>
        <taxon>Methanobacteriota</taxon>
        <taxon>Methanonatronarchaeia</taxon>
        <taxon>Methanonatronarchaeales</taxon>
        <taxon>Methanonatronarchaeaceae</taxon>
        <taxon>Candidatus Methanohalarchaeum</taxon>
    </lineage>
</organism>
<dbReference type="AlphaFoldDB" id="A0A1Q6DWB3"/>
<proteinExistence type="predicted"/>
<evidence type="ECO:0000313" key="2">
    <source>
        <dbReference type="Proteomes" id="UP000185744"/>
    </source>
</evidence>
<name>A0A1Q6DWB3_METT1</name>
<sequence>MDIPRYKDNGEYQAFDLGVDKHMGVDMGGKFVGFRNPRPGKFWQLKMEEV</sequence>
<accession>A0A1Q6DWB3</accession>